<protein>
    <submittedName>
        <fullName evidence="1">Uncharacterized protein</fullName>
    </submittedName>
</protein>
<sequence length="85" mass="9956">MNLELQKLGFVEVIYHGTGEMCFQKRTRGRFIHEFNIFPDGELIINFYKSSGSITISDDEVLCNRNLLHNEAKDLLLELRKIGYY</sequence>
<reference evidence="1 2" key="1">
    <citation type="journal article" date="2014" name="Int. J. Syst. Evol. Microbiol.">
        <title>Phylogenomics and the dynamic genome evolution of the genus Streptococcus.</title>
        <authorList>
            <consortium name="The Broad Institute Genome Sequencing Platform"/>
            <person name="Richards V.P."/>
            <person name="Palmer S.R."/>
            <person name="Pavinski Bitar P.D."/>
            <person name="Qin X."/>
            <person name="Weinstock G.M."/>
            <person name="Highlander S.K."/>
            <person name="Town C.D."/>
            <person name="Burne R.A."/>
            <person name="Stanhope M.J."/>
        </authorList>
    </citation>
    <scope>NUCLEOTIDE SEQUENCE [LARGE SCALE GENOMIC DNA]</scope>
    <source>
        <strain evidence="1 2">707-05</strain>
    </source>
</reference>
<evidence type="ECO:0000313" key="2">
    <source>
        <dbReference type="Proteomes" id="UP000003330"/>
    </source>
</evidence>
<dbReference type="RefSeq" id="WP_008089623.1">
    <property type="nucleotide sequence ID" value="NZ_AEUX02000007.1"/>
</dbReference>
<dbReference type="EMBL" id="AEUX02000007">
    <property type="protein sequence ID" value="EHI68799.1"/>
    <property type="molecule type" value="Genomic_DNA"/>
</dbReference>
<dbReference type="Proteomes" id="UP000003330">
    <property type="component" value="Unassembled WGS sequence"/>
</dbReference>
<gene>
    <name evidence="1" type="ORF">STRIC_1823</name>
</gene>
<organism evidence="1 2">
    <name type="scientific">Streptococcus ictaluri 707-05</name>
    <dbReference type="NCBI Taxonomy" id="764299"/>
    <lineage>
        <taxon>Bacteria</taxon>
        <taxon>Bacillati</taxon>
        <taxon>Bacillota</taxon>
        <taxon>Bacilli</taxon>
        <taxon>Lactobacillales</taxon>
        <taxon>Streptococcaceae</taxon>
        <taxon>Streptococcus</taxon>
    </lineage>
</organism>
<dbReference type="AlphaFoldDB" id="G5K4T6"/>
<comment type="caution">
    <text evidence="1">The sequence shown here is derived from an EMBL/GenBank/DDBJ whole genome shotgun (WGS) entry which is preliminary data.</text>
</comment>
<evidence type="ECO:0000313" key="1">
    <source>
        <dbReference type="EMBL" id="EHI68799.1"/>
    </source>
</evidence>
<proteinExistence type="predicted"/>
<dbReference type="STRING" id="764299.STRIC_1823"/>
<name>G5K4T6_9STRE</name>
<keyword evidence="2" id="KW-1185">Reference proteome</keyword>
<accession>G5K4T6</accession>